<evidence type="ECO:0000313" key="2">
    <source>
        <dbReference type="Proteomes" id="UP000281406"/>
    </source>
</evidence>
<dbReference type="AlphaFoldDB" id="A0A3N0XYP7"/>
<proteinExistence type="predicted"/>
<accession>A0A3N0XYP7</accession>
<dbReference type="EMBL" id="RJVU01057109">
    <property type="protein sequence ID" value="ROK35593.1"/>
    <property type="molecule type" value="Genomic_DNA"/>
</dbReference>
<dbReference type="Proteomes" id="UP000281406">
    <property type="component" value="Unassembled WGS sequence"/>
</dbReference>
<sequence length="145" mass="16112">MLTVPFFLGPDTTDESCRLKLSHKSLKTVCLFDSTVPTSASCSTWIDILHECDESLTIDGGAFFSSVHGKRSTLEFLGPENTSDPRWLRDDADSSTLAITPYPCKFSPMIEEQLETIGLKTRAENSLFQDLLGQKKLQNVLLVPK</sequence>
<reference evidence="1 2" key="1">
    <citation type="submission" date="2018-10" db="EMBL/GenBank/DDBJ databases">
        <title>Genome assembly for a Yunnan-Guizhou Plateau 3E fish, Anabarilius grahami (Regan), and its evolutionary and genetic applications.</title>
        <authorList>
            <person name="Jiang W."/>
        </authorList>
    </citation>
    <scope>NUCLEOTIDE SEQUENCE [LARGE SCALE GENOMIC DNA]</scope>
    <source>
        <strain evidence="1">AG-KIZ</strain>
        <tissue evidence="1">Muscle</tissue>
    </source>
</reference>
<keyword evidence="2" id="KW-1185">Reference proteome</keyword>
<comment type="caution">
    <text evidence="1">The sequence shown here is derived from an EMBL/GenBank/DDBJ whole genome shotgun (WGS) entry which is preliminary data.</text>
</comment>
<protein>
    <submittedName>
        <fullName evidence="1">Uncharacterized protein</fullName>
    </submittedName>
</protein>
<name>A0A3N0XYP7_ANAGA</name>
<gene>
    <name evidence="1" type="ORF">DPX16_17336</name>
</gene>
<organism evidence="1 2">
    <name type="scientific">Anabarilius grahami</name>
    <name type="common">Kanglang fish</name>
    <name type="synonym">Barilius grahami</name>
    <dbReference type="NCBI Taxonomy" id="495550"/>
    <lineage>
        <taxon>Eukaryota</taxon>
        <taxon>Metazoa</taxon>
        <taxon>Chordata</taxon>
        <taxon>Craniata</taxon>
        <taxon>Vertebrata</taxon>
        <taxon>Euteleostomi</taxon>
        <taxon>Actinopterygii</taxon>
        <taxon>Neopterygii</taxon>
        <taxon>Teleostei</taxon>
        <taxon>Ostariophysi</taxon>
        <taxon>Cypriniformes</taxon>
        <taxon>Xenocyprididae</taxon>
        <taxon>Xenocypridinae</taxon>
        <taxon>Xenocypridinae incertae sedis</taxon>
        <taxon>Anabarilius</taxon>
    </lineage>
</organism>
<evidence type="ECO:0000313" key="1">
    <source>
        <dbReference type="EMBL" id="ROK35593.1"/>
    </source>
</evidence>